<evidence type="ECO:0000313" key="1">
    <source>
        <dbReference type="EMBL" id="ANE49746.1"/>
    </source>
</evidence>
<dbReference type="RefSeq" id="WP_066401881.1">
    <property type="nucleotide sequence ID" value="NZ_CP011390.1"/>
</dbReference>
<reference evidence="2" key="1">
    <citation type="submission" date="2015-01" db="EMBL/GenBank/DDBJ databases">
        <title>Flavisolibacter sp./LCS9/ whole genome sequencing.</title>
        <authorList>
            <person name="Kim M.K."/>
            <person name="Srinivasan S."/>
            <person name="Lee J.-J."/>
        </authorList>
    </citation>
    <scope>NUCLEOTIDE SEQUENCE [LARGE SCALE GENOMIC DNA]</scope>
    <source>
        <strain evidence="2">LCS9</strain>
    </source>
</reference>
<evidence type="ECO:0000313" key="2">
    <source>
        <dbReference type="Proteomes" id="UP000077177"/>
    </source>
</evidence>
<keyword evidence="2" id="KW-1185">Reference proteome</keyword>
<dbReference type="Proteomes" id="UP000077177">
    <property type="component" value="Chromosome"/>
</dbReference>
<accession>A0A172TRW3</accession>
<dbReference type="AlphaFoldDB" id="A0A172TRW3"/>
<dbReference type="EMBL" id="CP011390">
    <property type="protein sequence ID" value="ANE49746.1"/>
    <property type="molecule type" value="Genomic_DNA"/>
</dbReference>
<sequence>MHPLHIRIISLLAFVSFFFASCRKEDPIVTPSPQPPSQPSTKSNLYQFVIANLPRESSTGSSSLYAQVMIVNEQNQTVLDNVKLPLQFEGNYKTSSLELPDGKYRVVKFLVNNNVHKTLFVAPVIGSEKALLVAKPLHISYSLPQTALVPVQVEVLKREIGDKPESFGYPSWAFDPVDGPTPPDQGNPFFKIKLRAYAQIGDIYYDSIPATVKLTILNNYGPVTQKTLDLTAGTNEIEIPKAAHSYTFEFSKWGINSTMVLNHEQVREGEVYGIGGKMAPKKIKQEMVYRLVNGLYVPERKVEYNFYSDGHLHRIDYYDRQDNGQPQLVRYEFFAYNTDNKITRIVQYSPKDVFLVNTEFLYDIMKRPYAIEHTENGVVTNAFVTYYQTPGRNNAHIKYSYSHNSNTMDYNQIYEKGNLVESSVAANQSGQKGLYQYDFNINPYIFIGRPDLYLSNQSKNNLVSQQQQYTGSYPNAYPYQSDYTYDNNGYPKEVITVYLSPATNSHSYTLKTVYTYF</sequence>
<protein>
    <submittedName>
        <fullName evidence="1">Uncharacterized protein</fullName>
    </submittedName>
</protein>
<name>A0A172TRW3_9BACT</name>
<organism evidence="1 2">
    <name type="scientific">Flavisolibacter tropicus</name>
    <dbReference type="NCBI Taxonomy" id="1492898"/>
    <lineage>
        <taxon>Bacteria</taxon>
        <taxon>Pseudomonadati</taxon>
        <taxon>Bacteroidota</taxon>
        <taxon>Chitinophagia</taxon>
        <taxon>Chitinophagales</taxon>
        <taxon>Chitinophagaceae</taxon>
        <taxon>Flavisolibacter</taxon>
    </lineage>
</organism>
<dbReference type="PROSITE" id="PS51257">
    <property type="entry name" value="PROKAR_LIPOPROTEIN"/>
    <property type="match status" value="1"/>
</dbReference>
<reference evidence="1 2" key="2">
    <citation type="journal article" date="2016" name="Int. J. Syst. Evol. Microbiol.">
        <title>Flavisolibacter tropicus sp. nov., isolated from tropical soil.</title>
        <authorList>
            <person name="Lee J.J."/>
            <person name="Kang M.S."/>
            <person name="Kim G.S."/>
            <person name="Lee C.S."/>
            <person name="Lim S."/>
            <person name="Lee J."/>
            <person name="Roh S.H."/>
            <person name="Kang H."/>
            <person name="Ha J.M."/>
            <person name="Bae S."/>
            <person name="Jung H.Y."/>
            <person name="Kim M.K."/>
        </authorList>
    </citation>
    <scope>NUCLEOTIDE SEQUENCE [LARGE SCALE GENOMIC DNA]</scope>
    <source>
        <strain evidence="1 2">LCS9</strain>
    </source>
</reference>
<dbReference type="STRING" id="1492898.SY85_03810"/>
<dbReference type="KEGG" id="fla:SY85_03810"/>
<proteinExistence type="predicted"/>
<dbReference type="OrthoDB" id="653235at2"/>
<gene>
    <name evidence="1" type="ORF">SY85_03810</name>
</gene>